<feature type="region of interest" description="Disordered" evidence="3">
    <location>
        <begin position="21"/>
        <end position="80"/>
    </location>
</feature>
<dbReference type="InterPro" id="IPR001878">
    <property type="entry name" value="Znf_CCHC"/>
</dbReference>
<dbReference type="OrthoDB" id="3863715at2759"/>
<dbReference type="GO" id="GO:0005730">
    <property type="term" value="C:nucleolus"/>
    <property type="evidence" value="ECO:0007669"/>
    <property type="project" value="TreeGrafter"/>
</dbReference>
<proteinExistence type="predicted"/>
<dbReference type="AlphaFoldDB" id="A0A0D7AP55"/>
<feature type="non-terminal residue" evidence="5">
    <location>
        <position position="231"/>
    </location>
</feature>
<dbReference type="InterPro" id="IPR036875">
    <property type="entry name" value="Znf_CCHC_sf"/>
</dbReference>
<evidence type="ECO:0000259" key="4">
    <source>
        <dbReference type="PROSITE" id="PS50158"/>
    </source>
</evidence>
<name>A0A0D7AP55_9AGAR</name>
<dbReference type="SMART" id="SM00343">
    <property type="entry name" value="ZnF_C2HC"/>
    <property type="match status" value="4"/>
</dbReference>
<dbReference type="InterPro" id="IPR042246">
    <property type="entry name" value="ZCCHC9"/>
</dbReference>
<feature type="domain" description="CCHC-type" evidence="4">
    <location>
        <begin position="149"/>
        <end position="164"/>
    </location>
</feature>
<keyword evidence="2" id="KW-0862">Zinc</keyword>
<keyword evidence="6" id="KW-1185">Reference proteome</keyword>
<evidence type="ECO:0000256" key="3">
    <source>
        <dbReference type="SAM" id="MobiDB-lite"/>
    </source>
</evidence>
<dbReference type="Gene3D" id="4.10.60.10">
    <property type="entry name" value="Zinc finger, CCHC-type"/>
    <property type="match status" value="2"/>
</dbReference>
<dbReference type="Proteomes" id="UP000054144">
    <property type="component" value="Unassembled WGS sequence"/>
</dbReference>
<keyword evidence="1" id="KW-0507">mRNA processing</keyword>
<dbReference type="PANTHER" id="PTHR46242:SF1">
    <property type="entry name" value="ZINC FINGER CCHC DOMAIN-CONTAINING PROTEIN 9"/>
    <property type="match status" value="1"/>
</dbReference>
<dbReference type="SUPFAM" id="SSF57756">
    <property type="entry name" value="Retrovirus zinc finger-like domains"/>
    <property type="match status" value="2"/>
</dbReference>
<feature type="domain" description="CCHC-type" evidence="4">
    <location>
        <begin position="94"/>
        <end position="109"/>
    </location>
</feature>
<gene>
    <name evidence="5" type="ORF">FISHEDRAFT_6708</name>
</gene>
<protein>
    <recommendedName>
        <fullName evidence="4">CCHC-type domain-containing protein</fullName>
    </recommendedName>
</protein>
<dbReference type="EMBL" id="KN881628">
    <property type="protein sequence ID" value="KIY53101.1"/>
    <property type="molecule type" value="Genomic_DNA"/>
</dbReference>
<accession>A0A0D7AP55</accession>
<evidence type="ECO:0000256" key="2">
    <source>
        <dbReference type="PROSITE-ProRule" id="PRU00047"/>
    </source>
</evidence>
<dbReference type="PANTHER" id="PTHR46242">
    <property type="entry name" value="ZINC FINGER CCHC DOMAIN-CONTAINING PROTEIN 9 ZCCHC9"/>
    <property type="match status" value="1"/>
</dbReference>
<dbReference type="PROSITE" id="PS50158">
    <property type="entry name" value="ZF_CCHC"/>
    <property type="match status" value="2"/>
</dbReference>
<reference evidence="5 6" key="1">
    <citation type="journal article" date="2015" name="Fungal Genet. Biol.">
        <title>Evolution of novel wood decay mechanisms in Agaricales revealed by the genome sequences of Fistulina hepatica and Cylindrobasidium torrendii.</title>
        <authorList>
            <person name="Floudas D."/>
            <person name="Held B.W."/>
            <person name="Riley R."/>
            <person name="Nagy L.G."/>
            <person name="Koehler G."/>
            <person name="Ransdell A.S."/>
            <person name="Younus H."/>
            <person name="Chow J."/>
            <person name="Chiniquy J."/>
            <person name="Lipzen A."/>
            <person name="Tritt A."/>
            <person name="Sun H."/>
            <person name="Haridas S."/>
            <person name="LaButti K."/>
            <person name="Ohm R.A."/>
            <person name="Kues U."/>
            <person name="Blanchette R.A."/>
            <person name="Grigoriev I.V."/>
            <person name="Minto R.E."/>
            <person name="Hibbett D.S."/>
        </authorList>
    </citation>
    <scope>NUCLEOTIDE SEQUENCE [LARGE SCALE GENOMIC DNA]</scope>
    <source>
        <strain evidence="5 6">ATCC 64428</strain>
    </source>
</reference>
<organism evidence="5 6">
    <name type="scientific">Fistulina hepatica ATCC 64428</name>
    <dbReference type="NCBI Taxonomy" id="1128425"/>
    <lineage>
        <taxon>Eukaryota</taxon>
        <taxon>Fungi</taxon>
        <taxon>Dikarya</taxon>
        <taxon>Basidiomycota</taxon>
        <taxon>Agaricomycotina</taxon>
        <taxon>Agaricomycetes</taxon>
        <taxon>Agaricomycetidae</taxon>
        <taxon>Agaricales</taxon>
        <taxon>Fistulinaceae</taxon>
        <taxon>Fistulina</taxon>
    </lineage>
</organism>
<evidence type="ECO:0000313" key="6">
    <source>
        <dbReference type="Proteomes" id="UP000054144"/>
    </source>
</evidence>
<dbReference type="GO" id="GO:0006397">
    <property type="term" value="P:mRNA processing"/>
    <property type="evidence" value="ECO:0007669"/>
    <property type="project" value="UniProtKB-KW"/>
</dbReference>
<evidence type="ECO:0000256" key="1">
    <source>
        <dbReference type="ARBA" id="ARBA00022664"/>
    </source>
</evidence>
<keyword evidence="2" id="KW-0479">Metal-binding</keyword>
<dbReference type="GO" id="GO:0008270">
    <property type="term" value="F:zinc ion binding"/>
    <property type="evidence" value="ECO:0007669"/>
    <property type="project" value="UniProtKB-KW"/>
</dbReference>
<evidence type="ECO:0000313" key="5">
    <source>
        <dbReference type="EMBL" id="KIY53101.1"/>
    </source>
</evidence>
<dbReference type="Pfam" id="PF00098">
    <property type="entry name" value="zf-CCHC"/>
    <property type="match status" value="2"/>
</dbReference>
<sequence length="231" mass="25301">MTRITNFGRKRTYLQAGFSQTADAVSPAQSVPDAKKPKIDAGGSKPVPNDKKYKSHRPKKMEKISRRNQAKGTRDPSATKRLKRIKARDEGTTCFACREKGHAAKDCPNTQASEKAAIGVCYRCGSTKHTLSRCKQLSDPNNPLPFATCFICKEQGHLVSACPQNVSHGIYPNGGCCKLCGENTHLARDCQLRKPANNSTAVVGISETPGADEDDFHTLKRISVDVQRDEK</sequence>
<keyword evidence="2" id="KW-0863">Zinc-finger</keyword>
<dbReference type="GO" id="GO:0003676">
    <property type="term" value="F:nucleic acid binding"/>
    <property type="evidence" value="ECO:0007669"/>
    <property type="project" value="InterPro"/>
</dbReference>